<comment type="caution">
    <text evidence="3">The sequence shown here is derived from an EMBL/GenBank/DDBJ whole genome shotgun (WGS) entry which is preliminary data.</text>
</comment>
<accession>A0AA38MIS5</accession>
<name>A0AA38MIS5_9CUCU</name>
<keyword evidence="4" id="KW-1185">Reference proteome</keyword>
<feature type="chain" id="PRO_5041266044" description="Receptor L-domain domain-containing protein" evidence="1">
    <location>
        <begin position="21"/>
        <end position="128"/>
    </location>
</feature>
<protein>
    <recommendedName>
        <fullName evidence="2">Receptor L-domain domain-containing protein</fullName>
    </recommendedName>
</protein>
<dbReference type="EMBL" id="JALNTZ010000003">
    <property type="protein sequence ID" value="KAJ3657802.1"/>
    <property type="molecule type" value="Genomic_DNA"/>
</dbReference>
<dbReference type="SUPFAM" id="SSF52058">
    <property type="entry name" value="L domain-like"/>
    <property type="match status" value="1"/>
</dbReference>
<gene>
    <name evidence="3" type="ORF">Zmor_009582</name>
</gene>
<proteinExistence type="predicted"/>
<dbReference type="AlphaFoldDB" id="A0AA38MIS5"/>
<evidence type="ECO:0000256" key="1">
    <source>
        <dbReference type="SAM" id="SignalP"/>
    </source>
</evidence>
<organism evidence="3 4">
    <name type="scientific">Zophobas morio</name>
    <dbReference type="NCBI Taxonomy" id="2755281"/>
    <lineage>
        <taxon>Eukaryota</taxon>
        <taxon>Metazoa</taxon>
        <taxon>Ecdysozoa</taxon>
        <taxon>Arthropoda</taxon>
        <taxon>Hexapoda</taxon>
        <taxon>Insecta</taxon>
        <taxon>Pterygota</taxon>
        <taxon>Neoptera</taxon>
        <taxon>Endopterygota</taxon>
        <taxon>Coleoptera</taxon>
        <taxon>Polyphaga</taxon>
        <taxon>Cucujiformia</taxon>
        <taxon>Tenebrionidae</taxon>
        <taxon>Zophobas</taxon>
    </lineage>
</organism>
<reference evidence="3" key="1">
    <citation type="journal article" date="2023" name="G3 (Bethesda)">
        <title>Whole genome assemblies of Zophobas morio and Tenebrio molitor.</title>
        <authorList>
            <person name="Kaur S."/>
            <person name="Stinson S.A."/>
            <person name="diCenzo G.C."/>
        </authorList>
    </citation>
    <scope>NUCLEOTIDE SEQUENCE</scope>
    <source>
        <strain evidence="3">QUZm001</strain>
    </source>
</reference>
<evidence type="ECO:0000259" key="2">
    <source>
        <dbReference type="Pfam" id="PF01030"/>
    </source>
</evidence>
<dbReference type="Proteomes" id="UP001168821">
    <property type="component" value="Unassembled WGS sequence"/>
</dbReference>
<evidence type="ECO:0000313" key="3">
    <source>
        <dbReference type="EMBL" id="KAJ3657802.1"/>
    </source>
</evidence>
<dbReference type="Gene3D" id="3.80.20.20">
    <property type="entry name" value="Receptor L-domain"/>
    <property type="match status" value="1"/>
</dbReference>
<sequence length="128" mass="14949">MSVLSKIFAILMCFVAFSECRVCPTIDIRNHPHNLRVLRGCTRIEGHLKIVLIERAEAYTDFEHIFPELREIRDYLLLFRVMQLDTLGRMFPNLRSIGGENLFHGFALVVYDMEHLQEVCGEFLEESC</sequence>
<feature type="signal peptide" evidence="1">
    <location>
        <begin position="1"/>
        <end position="20"/>
    </location>
</feature>
<feature type="domain" description="Receptor L-domain" evidence="2">
    <location>
        <begin position="40"/>
        <end position="119"/>
    </location>
</feature>
<evidence type="ECO:0000313" key="4">
    <source>
        <dbReference type="Proteomes" id="UP001168821"/>
    </source>
</evidence>
<dbReference type="InterPro" id="IPR036941">
    <property type="entry name" value="Rcpt_L-dom_sf"/>
</dbReference>
<keyword evidence="1" id="KW-0732">Signal</keyword>
<dbReference type="Pfam" id="PF01030">
    <property type="entry name" value="Recep_L_domain"/>
    <property type="match status" value="1"/>
</dbReference>
<dbReference type="InterPro" id="IPR000494">
    <property type="entry name" value="Rcpt_L-dom"/>
</dbReference>